<accession>A0ABQ5EZM3</accession>
<organism evidence="2 3">
    <name type="scientific">Tanacetum coccineum</name>
    <dbReference type="NCBI Taxonomy" id="301880"/>
    <lineage>
        <taxon>Eukaryota</taxon>
        <taxon>Viridiplantae</taxon>
        <taxon>Streptophyta</taxon>
        <taxon>Embryophyta</taxon>
        <taxon>Tracheophyta</taxon>
        <taxon>Spermatophyta</taxon>
        <taxon>Magnoliopsida</taxon>
        <taxon>eudicotyledons</taxon>
        <taxon>Gunneridae</taxon>
        <taxon>Pentapetalae</taxon>
        <taxon>asterids</taxon>
        <taxon>campanulids</taxon>
        <taxon>Asterales</taxon>
        <taxon>Asteraceae</taxon>
        <taxon>Asteroideae</taxon>
        <taxon>Anthemideae</taxon>
        <taxon>Anthemidinae</taxon>
        <taxon>Tanacetum</taxon>
    </lineage>
</organism>
<feature type="region of interest" description="Disordered" evidence="1">
    <location>
        <begin position="110"/>
        <end position="163"/>
    </location>
</feature>
<gene>
    <name evidence="2" type="ORF">Tco_0991292</name>
</gene>
<sequence>MGEKKKLIGTLVVVKTWPFMTAPSSSSTNDANTACSQVSAASPSVNTASHTDLEKIHKDDLEAMGLKWQISLLSVRAKKYYQRIGKKIFINEHQEARKTQKNKLDKHGLAFSDQRAMGPPNTSKSVSEVEPKKVRKNDGAPIIDDWVSDDEEQDESKPKSKKKFVIPTANKIKFAKPENHGKTNSKSKLVLLKTSLTPVNTVRLVNTAHPKTTVHSAKNPKTHFQKQAQSTAKEDLFICKTTLIRRSVHEAKRHYYTGRHYAVNTARSYSGQVNAVRVKGVICGKVKAGILGLSLPTKSNGESLAFKRHRNLQASRNLMIKGFLIVMAQAHDG</sequence>
<keyword evidence="3" id="KW-1185">Reference proteome</keyword>
<protein>
    <submittedName>
        <fullName evidence="2">Uncharacterized protein</fullName>
    </submittedName>
</protein>
<evidence type="ECO:0000313" key="3">
    <source>
        <dbReference type="Proteomes" id="UP001151760"/>
    </source>
</evidence>
<comment type="caution">
    <text evidence="2">The sequence shown here is derived from an EMBL/GenBank/DDBJ whole genome shotgun (WGS) entry which is preliminary data.</text>
</comment>
<feature type="compositionally biased region" description="Basic and acidic residues" evidence="1">
    <location>
        <begin position="127"/>
        <end position="138"/>
    </location>
</feature>
<evidence type="ECO:0000313" key="2">
    <source>
        <dbReference type="EMBL" id="GJT56238.1"/>
    </source>
</evidence>
<evidence type="ECO:0000256" key="1">
    <source>
        <dbReference type="SAM" id="MobiDB-lite"/>
    </source>
</evidence>
<reference evidence="2" key="2">
    <citation type="submission" date="2022-01" db="EMBL/GenBank/DDBJ databases">
        <authorList>
            <person name="Yamashiro T."/>
            <person name="Shiraishi A."/>
            <person name="Satake H."/>
            <person name="Nakayama K."/>
        </authorList>
    </citation>
    <scope>NUCLEOTIDE SEQUENCE</scope>
</reference>
<name>A0ABQ5EZM3_9ASTR</name>
<dbReference type="Proteomes" id="UP001151760">
    <property type="component" value="Unassembled WGS sequence"/>
</dbReference>
<proteinExistence type="predicted"/>
<reference evidence="2" key="1">
    <citation type="journal article" date="2022" name="Int. J. Mol. Sci.">
        <title>Draft Genome of Tanacetum Coccineum: Genomic Comparison of Closely Related Tanacetum-Family Plants.</title>
        <authorList>
            <person name="Yamashiro T."/>
            <person name="Shiraishi A."/>
            <person name="Nakayama K."/>
            <person name="Satake H."/>
        </authorList>
    </citation>
    <scope>NUCLEOTIDE SEQUENCE</scope>
</reference>
<dbReference type="EMBL" id="BQNB010016826">
    <property type="protein sequence ID" value="GJT56238.1"/>
    <property type="molecule type" value="Genomic_DNA"/>
</dbReference>